<evidence type="ECO:0000313" key="4">
    <source>
        <dbReference type="Proteomes" id="UP000034774"/>
    </source>
</evidence>
<name>A0A0G0LM51_9BACT</name>
<organism evidence="3 4">
    <name type="scientific">Candidatus Woesebacteria bacterium GW2011_GWB1_39_10</name>
    <dbReference type="NCBI Taxonomy" id="1618572"/>
    <lineage>
        <taxon>Bacteria</taxon>
        <taxon>Candidatus Woeseibacteriota</taxon>
    </lineage>
</organism>
<dbReference type="PROSITE" id="PS50164">
    <property type="entry name" value="GIY_YIG"/>
    <property type="match status" value="1"/>
</dbReference>
<dbReference type="InterPro" id="IPR035901">
    <property type="entry name" value="GIY-YIG_endonuc_sf"/>
</dbReference>
<dbReference type="PANTHER" id="PTHR34477:SF5">
    <property type="entry name" value="BSL5627 PROTEIN"/>
    <property type="match status" value="1"/>
</dbReference>
<sequence>MSKQGFVYILGNQKPVLYIGVTSNLINRIARHRSGFGSMFSSKYKTYKLLYYEVFEEILEAIKREKQLKNCIENGRLI</sequence>
<accession>A0A0G0LM51</accession>
<dbReference type="AlphaFoldDB" id="A0A0G0LM51"/>
<comment type="similarity">
    <text evidence="1">Belongs to the UPF0213 family.</text>
</comment>
<evidence type="ECO:0000259" key="2">
    <source>
        <dbReference type="PROSITE" id="PS50164"/>
    </source>
</evidence>
<gene>
    <name evidence="3" type="ORF">UT17_C0003G0110</name>
</gene>
<dbReference type="InterPro" id="IPR000305">
    <property type="entry name" value="GIY-YIG_endonuc"/>
</dbReference>
<dbReference type="SUPFAM" id="SSF82771">
    <property type="entry name" value="GIY-YIG endonuclease"/>
    <property type="match status" value="1"/>
</dbReference>
<evidence type="ECO:0000256" key="1">
    <source>
        <dbReference type="ARBA" id="ARBA00007435"/>
    </source>
</evidence>
<protein>
    <recommendedName>
        <fullName evidence="2">GIY-YIG domain-containing protein</fullName>
    </recommendedName>
</protein>
<proteinExistence type="inferred from homology"/>
<dbReference type="Proteomes" id="UP000034774">
    <property type="component" value="Unassembled WGS sequence"/>
</dbReference>
<dbReference type="Gene3D" id="3.40.1440.10">
    <property type="entry name" value="GIY-YIG endonuclease"/>
    <property type="match status" value="1"/>
</dbReference>
<feature type="domain" description="GIY-YIG" evidence="2">
    <location>
        <begin position="3"/>
        <end position="78"/>
    </location>
</feature>
<dbReference type="EMBL" id="LBVU01000003">
    <property type="protein sequence ID" value="KKQ92087.1"/>
    <property type="molecule type" value="Genomic_DNA"/>
</dbReference>
<dbReference type="Pfam" id="PF01541">
    <property type="entry name" value="GIY-YIG"/>
    <property type="match status" value="1"/>
</dbReference>
<comment type="caution">
    <text evidence="3">The sequence shown here is derived from an EMBL/GenBank/DDBJ whole genome shotgun (WGS) entry which is preliminary data.</text>
</comment>
<dbReference type="PANTHER" id="PTHR34477">
    <property type="entry name" value="UPF0213 PROTEIN YHBQ"/>
    <property type="match status" value="1"/>
</dbReference>
<evidence type="ECO:0000313" key="3">
    <source>
        <dbReference type="EMBL" id="KKQ92087.1"/>
    </source>
</evidence>
<reference evidence="3 4" key="1">
    <citation type="journal article" date="2015" name="Nature">
        <title>rRNA introns, odd ribosomes, and small enigmatic genomes across a large radiation of phyla.</title>
        <authorList>
            <person name="Brown C.T."/>
            <person name="Hug L.A."/>
            <person name="Thomas B.C."/>
            <person name="Sharon I."/>
            <person name="Castelle C.J."/>
            <person name="Singh A."/>
            <person name="Wilkins M.J."/>
            <person name="Williams K.H."/>
            <person name="Banfield J.F."/>
        </authorList>
    </citation>
    <scope>NUCLEOTIDE SEQUENCE [LARGE SCALE GENOMIC DNA]</scope>
</reference>
<dbReference type="STRING" id="1618572.UT17_C0003G0110"/>
<dbReference type="InterPro" id="IPR050190">
    <property type="entry name" value="UPF0213_domain"/>
</dbReference>